<dbReference type="OrthoDB" id="6105464at2"/>
<evidence type="ECO:0000256" key="1">
    <source>
        <dbReference type="SAM" id="SignalP"/>
    </source>
</evidence>
<dbReference type="STRING" id="571298.SAMN04488026_108615"/>
<feature type="chain" id="PRO_5011586387" description="Aggregation factor core" evidence="1">
    <location>
        <begin position="20"/>
        <end position="166"/>
    </location>
</feature>
<name>A0A1G9K7N6_9RHOB</name>
<evidence type="ECO:0000313" key="2">
    <source>
        <dbReference type="EMBL" id="SDL45385.1"/>
    </source>
</evidence>
<feature type="signal peptide" evidence="1">
    <location>
        <begin position="1"/>
        <end position="19"/>
    </location>
</feature>
<keyword evidence="3" id="KW-1185">Reference proteome</keyword>
<dbReference type="AlphaFoldDB" id="A0A1G9K7N6"/>
<evidence type="ECO:0000313" key="3">
    <source>
        <dbReference type="Proteomes" id="UP000199382"/>
    </source>
</evidence>
<evidence type="ECO:0008006" key="4">
    <source>
        <dbReference type="Google" id="ProtNLM"/>
    </source>
</evidence>
<protein>
    <recommendedName>
        <fullName evidence="4">Aggregation factor core</fullName>
    </recommendedName>
</protein>
<proteinExistence type="predicted"/>
<dbReference type="RefSeq" id="WP_093163604.1">
    <property type="nucleotide sequence ID" value="NZ_FNEK01000086.1"/>
</dbReference>
<keyword evidence="1" id="KW-0732">Signal</keyword>
<accession>A0A1G9K7N6</accession>
<organism evidence="2 3">
    <name type="scientific">Aliiruegeria lutimaris</name>
    <dbReference type="NCBI Taxonomy" id="571298"/>
    <lineage>
        <taxon>Bacteria</taxon>
        <taxon>Pseudomonadati</taxon>
        <taxon>Pseudomonadota</taxon>
        <taxon>Alphaproteobacteria</taxon>
        <taxon>Rhodobacterales</taxon>
        <taxon>Roseobacteraceae</taxon>
        <taxon>Aliiruegeria</taxon>
    </lineage>
</organism>
<sequence length="166" mass="17288">MKKIVTLVSGLLFSSQALADVTVAFLEGAPKDRFVVTNNGACDLSELSIKLDLSSSASGIIFDVTARGAGVEVFQPLEMVAGEHLVSKMPVVSDGDRSVTLGLSRFPSGETVAFTIDVDDTSGVREITVTNDEIRGATALLQSASFQASGTFEDGSALEIPLPSCS</sequence>
<dbReference type="Proteomes" id="UP000199382">
    <property type="component" value="Unassembled WGS sequence"/>
</dbReference>
<reference evidence="2 3" key="1">
    <citation type="submission" date="2016-10" db="EMBL/GenBank/DDBJ databases">
        <authorList>
            <person name="de Groot N.N."/>
        </authorList>
    </citation>
    <scope>NUCLEOTIDE SEQUENCE [LARGE SCALE GENOMIC DNA]</scope>
    <source>
        <strain evidence="2 3">DSM 25294</strain>
    </source>
</reference>
<gene>
    <name evidence="2" type="ORF">SAMN04488026_108615</name>
</gene>
<dbReference type="EMBL" id="FNEK01000086">
    <property type="protein sequence ID" value="SDL45385.1"/>
    <property type="molecule type" value="Genomic_DNA"/>
</dbReference>